<dbReference type="InterPro" id="IPR036397">
    <property type="entry name" value="RNaseH_sf"/>
</dbReference>
<dbReference type="Proteomes" id="UP001054889">
    <property type="component" value="Unassembled WGS sequence"/>
</dbReference>
<dbReference type="Pfam" id="PF13456">
    <property type="entry name" value="RVT_3"/>
    <property type="match status" value="1"/>
</dbReference>
<reference evidence="2" key="1">
    <citation type="journal article" date="2018" name="DNA Res.">
        <title>Multiple hybrid de novo genome assembly of finger millet, an orphan allotetraploid crop.</title>
        <authorList>
            <person name="Hatakeyama M."/>
            <person name="Aluri S."/>
            <person name="Balachadran M.T."/>
            <person name="Sivarajan S.R."/>
            <person name="Patrignani A."/>
            <person name="Gruter S."/>
            <person name="Poveda L."/>
            <person name="Shimizu-Inatsugi R."/>
            <person name="Baeten J."/>
            <person name="Francoijs K.J."/>
            <person name="Nataraja K.N."/>
            <person name="Reddy Y.A.N."/>
            <person name="Phadnis S."/>
            <person name="Ravikumar R.L."/>
            <person name="Schlapbach R."/>
            <person name="Sreeman S.M."/>
            <person name="Shimizu K.K."/>
        </authorList>
    </citation>
    <scope>NUCLEOTIDE SEQUENCE</scope>
</reference>
<evidence type="ECO:0000259" key="1">
    <source>
        <dbReference type="Pfam" id="PF13456"/>
    </source>
</evidence>
<comment type="caution">
    <text evidence="2">The sequence shown here is derived from an EMBL/GenBank/DDBJ whole genome shotgun (WGS) entry which is preliminary data.</text>
</comment>
<dbReference type="InterPro" id="IPR012337">
    <property type="entry name" value="RNaseH-like_sf"/>
</dbReference>
<keyword evidence="3" id="KW-1185">Reference proteome</keyword>
<dbReference type="CDD" id="cd06222">
    <property type="entry name" value="RNase_H_like"/>
    <property type="match status" value="1"/>
</dbReference>
<name>A0AAV5DT68_ELECO</name>
<dbReference type="Gene3D" id="3.30.420.10">
    <property type="entry name" value="Ribonuclease H-like superfamily/Ribonuclease H"/>
    <property type="match status" value="1"/>
</dbReference>
<dbReference type="PANTHER" id="PTHR47723">
    <property type="entry name" value="OS05G0353850 PROTEIN"/>
    <property type="match status" value="1"/>
</dbReference>
<feature type="domain" description="RNase H type-1" evidence="1">
    <location>
        <begin position="86"/>
        <end position="206"/>
    </location>
</feature>
<evidence type="ECO:0000313" key="2">
    <source>
        <dbReference type="EMBL" id="GJN13531.1"/>
    </source>
</evidence>
<dbReference type="EMBL" id="BQKI01000071">
    <property type="protein sequence ID" value="GJN13531.1"/>
    <property type="molecule type" value="Genomic_DNA"/>
</dbReference>
<accession>A0AAV5DT68</accession>
<gene>
    <name evidence="2" type="primary">gb00245</name>
    <name evidence="2" type="ORF">PR202_gb00245</name>
</gene>
<dbReference type="SUPFAM" id="SSF53098">
    <property type="entry name" value="Ribonuclease H-like"/>
    <property type="match status" value="1"/>
</dbReference>
<evidence type="ECO:0000313" key="3">
    <source>
        <dbReference type="Proteomes" id="UP001054889"/>
    </source>
</evidence>
<sequence length="237" mass="26541">MLWQAWKAHNDLTHQDGPFDVRSSVLALQCLRSTLILSRQQGVEASEKGKSKIWDPGNGAGTRVREQAEEKPRWIPPTSGWVKVDVDGSYVQETGQAGVGIIARDEKGCVKLSSWRVLFNCSSPLEAEVSACVEGLQLAVEWIRGPIVLETDCAVAARILAMRDTDRSELMYMYKRAQELIGLMQQVEVAHVKREQNSVAHELAHLARRNRHTVVWLRQAPTCVSTLIAEDCNYFTS</sequence>
<dbReference type="GO" id="GO:0003676">
    <property type="term" value="F:nucleic acid binding"/>
    <property type="evidence" value="ECO:0007669"/>
    <property type="project" value="InterPro"/>
</dbReference>
<organism evidence="2 3">
    <name type="scientific">Eleusine coracana subsp. coracana</name>
    <dbReference type="NCBI Taxonomy" id="191504"/>
    <lineage>
        <taxon>Eukaryota</taxon>
        <taxon>Viridiplantae</taxon>
        <taxon>Streptophyta</taxon>
        <taxon>Embryophyta</taxon>
        <taxon>Tracheophyta</taxon>
        <taxon>Spermatophyta</taxon>
        <taxon>Magnoliopsida</taxon>
        <taxon>Liliopsida</taxon>
        <taxon>Poales</taxon>
        <taxon>Poaceae</taxon>
        <taxon>PACMAD clade</taxon>
        <taxon>Chloridoideae</taxon>
        <taxon>Cynodonteae</taxon>
        <taxon>Eleusininae</taxon>
        <taxon>Eleusine</taxon>
    </lineage>
</organism>
<proteinExistence type="predicted"/>
<dbReference type="PANTHER" id="PTHR47723:SF24">
    <property type="entry name" value="RNASE H TYPE-1 DOMAIN-CONTAINING PROTEIN"/>
    <property type="match status" value="1"/>
</dbReference>
<dbReference type="InterPro" id="IPR053151">
    <property type="entry name" value="RNase_H-like"/>
</dbReference>
<protein>
    <recommendedName>
        <fullName evidence="1">RNase H type-1 domain-containing protein</fullName>
    </recommendedName>
</protein>
<reference evidence="2" key="2">
    <citation type="submission" date="2021-12" db="EMBL/GenBank/DDBJ databases">
        <title>Resequencing data analysis of finger millet.</title>
        <authorList>
            <person name="Hatakeyama M."/>
            <person name="Aluri S."/>
            <person name="Balachadran M.T."/>
            <person name="Sivarajan S.R."/>
            <person name="Poveda L."/>
            <person name="Shimizu-Inatsugi R."/>
            <person name="Schlapbach R."/>
            <person name="Sreeman S.M."/>
            <person name="Shimizu K.K."/>
        </authorList>
    </citation>
    <scope>NUCLEOTIDE SEQUENCE</scope>
</reference>
<dbReference type="InterPro" id="IPR044730">
    <property type="entry name" value="RNase_H-like_dom_plant"/>
</dbReference>
<dbReference type="GO" id="GO:0004523">
    <property type="term" value="F:RNA-DNA hybrid ribonuclease activity"/>
    <property type="evidence" value="ECO:0007669"/>
    <property type="project" value="InterPro"/>
</dbReference>
<dbReference type="AlphaFoldDB" id="A0AAV5DT68"/>
<dbReference type="InterPro" id="IPR002156">
    <property type="entry name" value="RNaseH_domain"/>
</dbReference>